<feature type="binding site" evidence="9">
    <location>
        <begin position="113"/>
        <end position="120"/>
    </location>
    <ligand>
        <name>ATP</name>
        <dbReference type="ChEBI" id="CHEBI:30616"/>
    </ligand>
</feature>
<dbReference type="Proteomes" id="UP000095038">
    <property type="component" value="Unassembled WGS sequence"/>
</dbReference>
<dbReference type="InParanoid" id="A0A1D2V8Y6"/>
<evidence type="ECO:0000256" key="7">
    <source>
        <dbReference type="ARBA" id="ARBA00023175"/>
    </source>
</evidence>
<dbReference type="GO" id="GO:0007052">
    <property type="term" value="P:mitotic spindle organization"/>
    <property type="evidence" value="ECO:0007669"/>
    <property type="project" value="TreeGrafter"/>
</dbReference>
<dbReference type="GO" id="GO:0007018">
    <property type="term" value="P:microtubule-based movement"/>
    <property type="evidence" value="ECO:0007669"/>
    <property type="project" value="InterPro"/>
</dbReference>
<feature type="non-terminal residue" evidence="11">
    <location>
        <position position="412"/>
    </location>
</feature>
<dbReference type="InterPro" id="IPR036961">
    <property type="entry name" value="Kinesin_motor_dom_sf"/>
</dbReference>
<dbReference type="PANTHER" id="PTHR47969:SF15">
    <property type="entry name" value="CHROMOSOME-ASSOCIATED KINESIN KIF4A-RELATED"/>
    <property type="match status" value="1"/>
</dbReference>
<comment type="subcellular location">
    <subcellularLocation>
        <location evidence="1">Cytoplasm</location>
        <location evidence="1">Cytoskeleton</location>
    </subcellularLocation>
</comment>
<dbReference type="FunFam" id="3.40.850.10:FF:000031">
    <property type="entry name" value="Kinesin-like protein"/>
    <property type="match status" value="1"/>
</dbReference>
<dbReference type="GO" id="GO:0007163">
    <property type="term" value="P:establishment or maintenance of cell polarity"/>
    <property type="evidence" value="ECO:0007669"/>
    <property type="project" value="EnsemblFungi"/>
</dbReference>
<feature type="domain" description="Kinesin motor" evidence="10">
    <location>
        <begin position="31"/>
        <end position="357"/>
    </location>
</feature>
<keyword evidence="5 9" id="KW-0067">ATP-binding</keyword>
<dbReference type="GO" id="GO:0051231">
    <property type="term" value="P:spindle elongation"/>
    <property type="evidence" value="ECO:0007669"/>
    <property type="project" value="TreeGrafter"/>
</dbReference>
<keyword evidence="6" id="KW-0175">Coiled coil</keyword>
<evidence type="ECO:0000256" key="4">
    <source>
        <dbReference type="ARBA" id="ARBA00022741"/>
    </source>
</evidence>
<dbReference type="InterPro" id="IPR027640">
    <property type="entry name" value="Kinesin-like_fam"/>
</dbReference>
<dbReference type="STRING" id="1344418.A0A1D2V8Y6"/>
<keyword evidence="4 9" id="KW-0547">Nucleotide-binding</keyword>
<protein>
    <submittedName>
        <fullName evidence="11">Kinesin-domain-containing protein</fullName>
    </submittedName>
</protein>
<dbReference type="GO" id="GO:0003777">
    <property type="term" value="F:microtubule motor activity"/>
    <property type="evidence" value="ECO:0007669"/>
    <property type="project" value="InterPro"/>
</dbReference>
<dbReference type="GO" id="GO:0005524">
    <property type="term" value="F:ATP binding"/>
    <property type="evidence" value="ECO:0007669"/>
    <property type="project" value="UniProtKB-UniRule"/>
</dbReference>
<dbReference type="GeneID" id="30964625"/>
<dbReference type="CDD" id="cd01369">
    <property type="entry name" value="KISc_KHC_KIF5"/>
    <property type="match status" value="1"/>
</dbReference>
<gene>
    <name evidence="11" type="ORF">ASCRUDRAFT_40068</name>
</gene>
<dbReference type="PRINTS" id="PR00380">
    <property type="entry name" value="KINESINHEAVY"/>
</dbReference>
<dbReference type="GO" id="GO:0000301">
    <property type="term" value="P:retrograde transport, vesicle recycling within Golgi"/>
    <property type="evidence" value="ECO:0007669"/>
    <property type="project" value="EnsemblFungi"/>
</dbReference>
<dbReference type="GO" id="GO:0005881">
    <property type="term" value="C:cytoplasmic microtubule"/>
    <property type="evidence" value="ECO:0007669"/>
    <property type="project" value="EnsemblFungi"/>
</dbReference>
<dbReference type="InterPro" id="IPR027417">
    <property type="entry name" value="P-loop_NTPase"/>
</dbReference>
<evidence type="ECO:0000256" key="1">
    <source>
        <dbReference type="ARBA" id="ARBA00004245"/>
    </source>
</evidence>
<accession>A0A1D2V8Y6</accession>
<name>A0A1D2V8Y6_9ASCO</name>
<dbReference type="Gene3D" id="3.40.850.10">
    <property type="entry name" value="Kinesin motor domain"/>
    <property type="match status" value="1"/>
</dbReference>
<proteinExistence type="inferred from homology"/>
<evidence type="ECO:0000256" key="5">
    <source>
        <dbReference type="ARBA" id="ARBA00022840"/>
    </source>
</evidence>
<keyword evidence="2" id="KW-0963">Cytoplasm</keyword>
<evidence type="ECO:0000313" key="12">
    <source>
        <dbReference type="Proteomes" id="UP000095038"/>
    </source>
</evidence>
<dbReference type="SUPFAM" id="SSF52540">
    <property type="entry name" value="P-loop containing nucleoside triphosphate hydrolases"/>
    <property type="match status" value="1"/>
</dbReference>
<evidence type="ECO:0000313" key="11">
    <source>
        <dbReference type="EMBL" id="ODV58122.1"/>
    </source>
</evidence>
<keyword evidence="12" id="KW-1185">Reference proteome</keyword>
<evidence type="ECO:0000256" key="6">
    <source>
        <dbReference type="ARBA" id="ARBA00023054"/>
    </source>
</evidence>
<sequence length="412" mass="45853">MSSPYLESLSKVLSNTISLSLNTASNTNTGNVKVIARFRPENEQELSDPFASQVVTFSSNKTVNFKSNDTTCSFTFDRVFSQASTQLEIFDYSINQTVNDLFKGYNGTILAYGQTGSGKTYTMMGKDIEDIDSKGLIPRITERIFEYIVDSSSDIEFTVGVSYMEIYMEQIRDLLVSPRSQAKLSIHEDKENGIYVKGLKKIYVSSVDDIYDVMRQGSEIRVVSSTSMNQESSRSHAIFQIELTQRIISSGTIKKGNLFLVDLAGSEKVGKTGASGIVLEEAKKINSSLSSLGNVINALTDGKSTHIPYRDSKLTRILQESLGGNSRTSLIINCSPSKLNDMETLSTLRFGARAKKIQNKAHINTELSSSELKKKVVILSKNNEFHQKYINQLEQELILWRSGNPPQSSNWL</sequence>
<dbReference type="PROSITE" id="PS50067">
    <property type="entry name" value="KINESIN_MOTOR_2"/>
    <property type="match status" value="1"/>
</dbReference>
<dbReference type="GO" id="GO:0008017">
    <property type="term" value="F:microtubule binding"/>
    <property type="evidence" value="ECO:0007669"/>
    <property type="project" value="InterPro"/>
</dbReference>
<keyword evidence="3" id="KW-0493">Microtubule</keyword>
<keyword evidence="8" id="KW-0206">Cytoskeleton</keyword>
<dbReference type="OrthoDB" id="3176171at2759"/>
<reference evidence="12" key="1">
    <citation type="submission" date="2016-05" db="EMBL/GenBank/DDBJ databases">
        <title>Comparative genomics of biotechnologically important yeasts.</title>
        <authorList>
            <consortium name="DOE Joint Genome Institute"/>
            <person name="Riley R."/>
            <person name="Haridas S."/>
            <person name="Wolfe K.H."/>
            <person name="Lopes M.R."/>
            <person name="Hittinger C.T."/>
            <person name="Goker M."/>
            <person name="Salamov A."/>
            <person name="Wisecaver J."/>
            <person name="Long T.M."/>
            <person name="Aerts A.L."/>
            <person name="Barry K."/>
            <person name="Choi C."/>
            <person name="Clum A."/>
            <person name="Coughlan A.Y."/>
            <person name="Deshpande S."/>
            <person name="Douglass A.P."/>
            <person name="Hanson S.J."/>
            <person name="Klenk H.-P."/>
            <person name="Labutti K."/>
            <person name="Lapidus A."/>
            <person name="Lindquist E."/>
            <person name="Lipzen A."/>
            <person name="Meier-Kolthoff J.P."/>
            <person name="Ohm R.A."/>
            <person name="Otillar R.P."/>
            <person name="Pangilinan J."/>
            <person name="Peng Y."/>
            <person name="Rokas A."/>
            <person name="Rosa C.A."/>
            <person name="Scheuner C."/>
            <person name="Sibirny A.A."/>
            <person name="Slot J.C."/>
            <person name="Stielow J.B."/>
            <person name="Sun H."/>
            <person name="Kurtzman C.P."/>
            <person name="Blackwell M."/>
            <person name="Grigoriev I.V."/>
            <person name="Jeffries T.W."/>
        </authorList>
    </citation>
    <scope>NUCLEOTIDE SEQUENCE [LARGE SCALE GENOMIC DNA]</scope>
    <source>
        <strain evidence="12">DSM 1968</strain>
    </source>
</reference>
<dbReference type="RefSeq" id="XP_020044429.1">
    <property type="nucleotide sequence ID" value="XM_020190989.1"/>
</dbReference>
<evidence type="ECO:0000256" key="3">
    <source>
        <dbReference type="ARBA" id="ARBA00022701"/>
    </source>
</evidence>
<comment type="similarity">
    <text evidence="9">Belongs to the TRAFAC class myosin-kinesin ATPase superfamily. Kinesin family.</text>
</comment>
<dbReference type="SMART" id="SM00129">
    <property type="entry name" value="KISc"/>
    <property type="match status" value="1"/>
</dbReference>
<dbReference type="GO" id="GO:0005875">
    <property type="term" value="C:microtubule associated complex"/>
    <property type="evidence" value="ECO:0007669"/>
    <property type="project" value="TreeGrafter"/>
</dbReference>
<dbReference type="Pfam" id="PF00225">
    <property type="entry name" value="Kinesin"/>
    <property type="match status" value="1"/>
</dbReference>
<dbReference type="PANTHER" id="PTHR47969">
    <property type="entry name" value="CHROMOSOME-ASSOCIATED KINESIN KIF4A-RELATED"/>
    <property type="match status" value="1"/>
</dbReference>
<evidence type="ECO:0000259" key="10">
    <source>
        <dbReference type="PROSITE" id="PS50067"/>
    </source>
</evidence>
<evidence type="ECO:0000256" key="9">
    <source>
        <dbReference type="PROSITE-ProRule" id="PRU00283"/>
    </source>
</evidence>
<evidence type="ECO:0000256" key="8">
    <source>
        <dbReference type="ARBA" id="ARBA00023212"/>
    </source>
</evidence>
<dbReference type="EMBL" id="KV454495">
    <property type="protein sequence ID" value="ODV58122.1"/>
    <property type="molecule type" value="Genomic_DNA"/>
</dbReference>
<evidence type="ECO:0000256" key="2">
    <source>
        <dbReference type="ARBA" id="ARBA00022490"/>
    </source>
</evidence>
<organism evidence="11 12">
    <name type="scientific">Ascoidea rubescens DSM 1968</name>
    <dbReference type="NCBI Taxonomy" id="1344418"/>
    <lineage>
        <taxon>Eukaryota</taxon>
        <taxon>Fungi</taxon>
        <taxon>Dikarya</taxon>
        <taxon>Ascomycota</taxon>
        <taxon>Saccharomycotina</taxon>
        <taxon>Saccharomycetes</taxon>
        <taxon>Ascoideaceae</taxon>
        <taxon>Ascoidea</taxon>
    </lineage>
</organism>
<dbReference type="AlphaFoldDB" id="A0A1D2V8Y6"/>
<keyword evidence="7 9" id="KW-0505">Motor protein</keyword>
<dbReference type="FunCoup" id="A0A1D2V8Y6">
    <property type="interactions" value="85"/>
</dbReference>
<dbReference type="InterPro" id="IPR001752">
    <property type="entry name" value="Kinesin_motor_dom"/>
</dbReference>